<dbReference type="SUPFAM" id="SSF82866">
    <property type="entry name" value="Multidrug efflux transporter AcrB transmembrane domain"/>
    <property type="match status" value="2"/>
</dbReference>
<feature type="transmembrane region" description="Helical" evidence="1">
    <location>
        <begin position="855"/>
        <end position="874"/>
    </location>
</feature>
<feature type="transmembrane region" description="Helical" evidence="1">
    <location>
        <begin position="359"/>
        <end position="377"/>
    </location>
</feature>
<dbReference type="Gene3D" id="3.30.70.1440">
    <property type="entry name" value="Multidrug efflux transporter AcrB pore domain"/>
    <property type="match status" value="1"/>
</dbReference>
<organism evidence="2 3">
    <name type="scientific">Desulfotruncus arcticus DSM 17038</name>
    <dbReference type="NCBI Taxonomy" id="1121424"/>
    <lineage>
        <taxon>Bacteria</taxon>
        <taxon>Bacillati</taxon>
        <taxon>Bacillota</taxon>
        <taxon>Clostridia</taxon>
        <taxon>Eubacteriales</taxon>
        <taxon>Desulfallaceae</taxon>
        <taxon>Desulfotruncus</taxon>
    </lineage>
</organism>
<proteinExistence type="predicted"/>
<dbReference type="Proteomes" id="UP000199337">
    <property type="component" value="Unassembled WGS sequence"/>
</dbReference>
<dbReference type="OrthoDB" id="9757876at2"/>
<feature type="transmembrane region" description="Helical" evidence="1">
    <location>
        <begin position="886"/>
        <end position="905"/>
    </location>
</feature>
<keyword evidence="1" id="KW-0472">Membrane</keyword>
<dbReference type="Gene3D" id="3.30.70.1430">
    <property type="entry name" value="Multidrug efflux transporter AcrB pore domain"/>
    <property type="match status" value="2"/>
</dbReference>
<dbReference type="SUPFAM" id="SSF82693">
    <property type="entry name" value="Multidrug efflux transporter AcrB pore domain, PN1, PN2, PC1 and PC2 subdomains"/>
    <property type="match status" value="3"/>
</dbReference>
<dbReference type="PANTHER" id="PTHR32063:SF24">
    <property type="entry name" value="CATION EFFLUX SYSTEM (ACRB_ACRD_ACRF FAMILY)"/>
    <property type="match status" value="1"/>
</dbReference>
<dbReference type="RefSeq" id="WP_092468818.1">
    <property type="nucleotide sequence ID" value="NZ_FOOX01000002.1"/>
</dbReference>
<dbReference type="AlphaFoldDB" id="A0A1I2PE45"/>
<dbReference type="InterPro" id="IPR001036">
    <property type="entry name" value="Acrflvin-R"/>
</dbReference>
<keyword evidence="1" id="KW-0812">Transmembrane</keyword>
<feature type="transmembrane region" description="Helical" evidence="1">
    <location>
        <begin position="459"/>
        <end position="481"/>
    </location>
</feature>
<feature type="transmembrane region" description="Helical" evidence="1">
    <location>
        <begin position="12"/>
        <end position="30"/>
    </location>
</feature>
<dbReference type="Gene3D" id="1.20.1640.10">
    <property type="entry name" value="Multidrug efflux transporter AcrB transmembrane domain"/>
    <property type="match status" value="2"/>
</dbReference>
<dbReference type="PRINTS" id="PR00702">
    <property type="entry name" value="ACRIFLAVINRP"/>
</dbReference>
<dbReference type="EMBL" id="FOOX01000002">
    <property type="protein sequence ID" value="SFG11721.1"/>
    <property type="molecule type" value="Genomic_DNA"/>
</dbReference>
<dbReference type="SUPFAM" id="SSF82714">
    <property type="entry name" value="Multidrug efflux transporter AcrB TolC docking domain, DN and DC subdomains"/>
    <property type="match status" value="1"/>
</dbReference>
<dbReference type="Pfam" id="PF00873">
    <property type="entry name" value="ACR_tran"/>
    <property type="match status" value="1"/>
</dbReference>
<evidence type="ECO:0000313" key="2">
    <source>
        <dbReference type="EMBL" id="SFG11721.1"/>
    </source>
</evidence>
<dbReference type="PANTHER" id="PTHR32063">
    <property type="match status" value="1"/>
</dbReference>
<dbReference type="GO" id="GO:0005886">
    <property type="term" value="C:plasma membrane"/>
    <property type="evidence" value="ECO:0007669"/>
    <property type="project" value="TreeGrafter"/>
</dbReference>
<evidence type="ECO:0000256" key="1">
    <source>
        <dbReference type="SAM" id="Phobius"/>
    </source>
</evidence>
<keyword evidence="3" id="KW-1185">Reference proteome</keyword>
<dbReference type="InterPro" id="IPR027463">
    <property type="entry name" value="AcrB_DN_DC_subdom"/>
</dbReference>
<accession>A0A1I2PE45</accession>
<dbReference type="GO" id="GO:0042910">
    <property type="term" value="F:xenobiotic transmembrane transporter activity"/>
    <property type="evidence" value="ECO:0007669"/>
    <property type="project" value="TreeGrafter"/>
</dbReference>
<dbReference type="STRING" id="341036.SAMN05660649_00740"/>
<feature type="transmembrane region" description="Helical" evidence="1">
    <location>
        <begin position="383"/>
        <end position="405"/>
    </location>
</feature>
<feature type="transmembrane region" description="Helical" evidence="1">
    <location>
        <begin position="911"/>
        <end position="935"/>
    </location>
</feature>
<feature type="transmembrane region" description="Helical" evidence="1">
    <location>
        <begin position="982"/>
        <end position="1011"/>
    </location>
</feature>
<keyword evidence="1" id="KW-1133">Transmembrane helix</keyword>
<dbReference type="Gene3D" id="3.30.70.1320">
    <property type="entry name" value="Multidrug efflux transporter AcrB pore domain like"/>
    <property type="match status" value="1"/>
</dbReference>
<feature type="transmembrane region" description="Helical" evidence="1">
    <location>
        <begin position="426"/>
        <end position="447"/>
    </location>
</feature>
<evidence type="ECO:0000313" key="3">
    <source>
        <dbReference type="Proteomes" id="UP000199337"/>
    </source>
</evidence>
<sequence>MIEYIIKKRRITILFFVMVVAVGFLSLLQLPRQEDPDITIDFAMVTTTFPGASPEKVEQTVTKKIEQKIKELQGVETITSTSGFGYSSIQIYSRDGVEPQKLWDELRKKVKDAEADLPDGADKPVINDDLFRNSFYTVNITADTREHLYSLRDTLKIWRDQLRTLPGVADVTVGGLPEQEVRVDVDPQKLQSYGIPWTQVMAAVKSENERVPIGDLSIKGHIHQLKLPDTYKVDDLNRVIVSRTREGFPVYLKDVGRAYLSEGDEEVFVYHGGKPAAVLGIVVDKGIDIPSQQAHVDNMLEALKKTLPPWASVEPVYAQSESAKTLYDSLKKEMIIAIVAVLFVCTLGLNLITSVIIAFAIPISMAVGLIFLPPLGITLNTMSIFALIIVLGILVDDAVVVNDNIERHLFALKEPPFAAAVNGTREVSISILTATMATVCSFGPLYFLPGGTGEFIRPLPVVVALTMLASMVMSLTVVPIFRQWYEERRRGKSAGKEKPAGLLGRQLNSLAGWYGNKLMPVLLERPLKTCLTGVLIGTLAYGLVAFTPVDLFPSEDAEALPIYVRLPVGTDIEETHRVVKELRDWLGQQPEVKTVVACAGGKADLFFGGGTSIDNLSPHEGELVVKLDRQQTKPEDVAGRWQEELEGMYPGVAVNPIMLEAGPPVGDPISIHIYGDDIGMLRALAEQLKEGIAKVPGAYDIKDDFGADRHTLEFQVNKDMMDQKMVGATDLSRTLRLVGEGLKVGEFDSGKDLIDINLYSGKSGDDPMLVFQSLTVPSAGGDQVPLASIAAINPSFSIQAIPHRNLSRVVTITGNVRERTATEAMNDIMPILQSLDLPAGYRWDIGGEMSEQTDIFIDMGKLSIIVFFLILILMAMQFNSLSMPPLIMSTVYLAVAGSLIGLFITRTPLGFMSMLGVISLAGVVVRNGIVLIDFIEKARAAGMELKEAVIRAGEARLRPIILTTATATAGLLPMTLSGDPFFFPMGMTIISGLVFSTLLTLIVLPSAYTVLAGYREQRKARKALKEAAIYGQAPETGI</sequence>
<name>A0A1I2PE45_9FIRM</name>
<protein>
    <submittedName>
        <fullName evidence="2">Multidrug efflux pump subunit AcrB</fullName>
    </submittedName>
</protein>
<gene>
    <name evidence="2" type="ORF">SAMN05660649_00740</name>
</gene>
<feature type="transmembrane region" description="Helical" evidence="1">
    <location>
        <begin position="334"/>
        <end position="352"/>
    </location>
</feature>
<dbReference type="Gene3D" id="3.30.2090.10">
    <property type="entry name" value="Multidrug efflux transporter AcrB TolC docking domain, DN and DC subdomains"/>
    <property type="match status" value="2"/>
</dbReference>
<reference evidence="3" key="1">
    <citation type="submission" date="2016-10" db="EMBL/GenBank/DDBJ databases">
        <authorList>
            <person name="Varghese N."/>
            <person name="Submissions S."/>
        </authorList>
    </citation>
    <scope>NUCLEOTIDE SEQUENCE [LARGE SCALE GENOMIC DNA]</scope>
    <source>
        <strain evidence="3">DSM 17038</strain>
    </source>
</reference>